<dbReference type="RefSeq" id="WP_255902185.1">
    <property type="nucleotide sequence ID" value="NZ_JAFMZO010000002.1"/>
</dbReference>
<keyword evidence="4" id="KW-1185">Reference proteome</keyword>
<evidence type="ECO:0000256" key="1">
    <source>
        <dbReference type="SAM" id="SignalP"/>
    </source>
</evidence>
<feature type="domain" description="DUF5683" evidence="2">
    <location>
        <begin position="74"/>
        <end position="224"/>
    </location>
</feature>
<gene>
    <name evidence="3" type="ORF">ACFSJU_00435</name>
</gene>
<dbReference type="Proteomes" id="UP001597387">
    <property type="component" value="Unassembled WGS sequence"/>
</dbReference>
<reference evidence="4" key="1">
    <citation type="journal article" date="2019" name="Int. J. Syst. Evol. Microbiol.">
        <title>The Global Catalogue of Microorganisms (GCM) 10K type strain sequencing project: providing services to taxonomists for standard genome sequencing and annotation.</title>
        <authorList>
            <consortium name="The Broad Institute Genomics Platform"/>
            <consortium name="The Broad Institute Genome Sequencing Center for Infectious Disease"/>
            <person name="Wu L."/>
            <person name="Ma J."/>
        </authorList>
    </citation>
    <scope>NUCLEOTIDE SEQUENCE [LARGE SCALE GENOMIC DNA]</scope>
    <source>
        <strain evidence="4">KCTC 42217</strain>
    </source>
</reference>
<dbReference type="Pfam" id="PF18935">
    <property type="entry name" value="DUF5683"/>
    <property type="match status" value="1"/>
</dbReference>
<accession>A0ABW4ZH77</accession>
<feature type="signal peptide" evidence="1">
    <location>
        <begin position="1"/>
        <end position="23"/>
    </location>
</feature>
<dbReference type="InterPro" id="IPR043738">
    <property type="entry name" value="DUF5683"/>
</dbReference>
<proteinExistence type="predicted"/>
<evidence type="ECO:0000313" key="3">
    <source>
        <dbReference type="EMBL" id="MFD2160846.1"/>
    </source>
</evidence>
<comment type="caution">
    <text evidence="3">The sequence shown here is derived from an EMBL/GenBank/DDBJ whole genome shotgun (WGS) entry which is preliminary data.</text>
</comment>
<keyword evidence="1" id="KW-0732">Signal</keyword>
<feature type="chain" id="PRO_5045772734" evidence="1">
    <location>
        <begin position="24"/>
        <end position="225"/>
    </location>
</feature>
<evidence type="ECO:0000313" key="4">
    <source>
        <dbReference type="Proteomes" id="UP001597387"/>
    </source>
</evidence>
<organism evidence="3 4">
    <name type="scientific">Paradesertivirga mongoliensis</name>
    <dbReference type="NCBI Taxonomy" id="2100740"/>
    <lineage>
        <taxon>Bacteria</taxon>
        <taxon>Pseudomonadati</taxon>
        <taxon>Bacteroidota</taxon>
        <taxon>Sphingobacteriia</taxon>
        <taxon>Sphingobacteriales</taxon>
        <taxon>Sphingobacteriaceae</taxon>
        <taxon>Paradesertivirga</taxon>
    </lineage>
</organism>
<dbReference type="EMBL" id="JBHUHZ010000001">
    <property type="protein sequence ID" value="MFD2160846.1"/>
    <property type="molecule type" value="Genomic_DNA"/>
</dbReference>
<evidence type="ECO:0000259" key="2">
    <source>
        <dbReference type="Pfam" id="PF18935"/>
    </source>
</evidence>
<protein>
    <submittedName>
        <fullName evidence="3">DUF5683 domain-containing protein</fullName>
    </submittedName>
</protein>
<sequence>MHYLRVFWIVLGCCFSLSGFSQTDSNVVVVDSTIRNPDAKRNPIFNAPKDTSANLKVEGKTVVFKDSARLALEQMPKTASRRSAMIPGWGQVTNKRWWKVPIIYGGFVSLGLAVEFNQRYYRKFLKELQFRYEHEGETSDPELVVIKDQQGLLQYKDFYRRNRDLSVLAGLGLYAINIIDAYVDAKFFRFDISDELGLKVTPAVVPMVSHAQVSGVPGIKLQLKL</sequence>
<name>A0ABW4ZH77_9SPHI</name>